<keyword evidence="3" id="KW-1185">Reference proteome</keyword>
<feature type="region of interest" description="Disordered" evidence="1">
    <location>
        <begin position="545"/>
        <end position="610"/>
    </location>
</feature>
<dbReference type="Gene3D" id="3.80.10.10">
    <property type="entry name" value="Ribonuclease Inhibitor"/>
    <property type="match status" value="1"/>
</dbReference>
<comment type="caution">
    <text evidence="2">The sequence shown here is derived from an EMBL/GenBank/DDBJ whole genome shotgun (WGS) entry which is preliminary data.</text>
</comment>
<organism evidence="2 3">
    <name type="scientific">Cronartium quercuum f. sp. fusiforme G11</name>
    <dbReference type="NCBI Taxonomy" id="708437"/>
    <lineage>
        <taxon>Eukaryota</taxon>
        <taxon>Fungi</taxon>
        <taxon>Dikarya</taxon>
        <taxon>Basidiomycota</taxon>
        <taxon>Pucciniomycotina</taxon>
        <taxon>Pucciniomycetes</taxon>
        <taxon>Pucciniales</taxon>
        <taxon>Coleosporiaceae</taxon>
        <taxon>Cronartium</taxon>
    </lineage>
</organism>
<sequence>MNHTHDRRTQLETWREIVDKYHSSKRPVSKHIAFIRKHVDKLDQTGFNWSKESIVGMLLQLGLPEDFPDSFDHVNDLINDRVKSSDLTLVSDTLTEEVIQAEEERMKSTKVTISDWPIDILNRVVELVHGYSDREARKRRSCSQYRHTNECLHREGGNEDSNTVCELPTRSLHALALVNKKIYNICLPWIWKRSSFPPTKTSIHIYIASVFPKFGSYIQELAVRLPRRCLERPKTSPKLDQSYKGHEFTEPIDCVEDPDFTWPTLLKIINQCPNLRSLSFTTPRTREYDRPKPDPHAIQDLIQSLLVPVSMLKRLDHLKFEASFKPILADNFLGDFIAKLPMLKSFEGWCLTKPIESLEKKALGCQLSALNYLSELRLHKVDSIDDSWCQYSWTQPLKVLRLDECPNLTPAIAYQFIHMFSATLSKLELGFIPLGNVSDNQRKPKNMIHYQYRLPSLAQLYLRGSKWLFISSFEDCKAIREICYEAIQYGHEWRVIKQLICGLNWPNLSLVDFPRCGLDSASVKPGARLSSFCANSGIRFKGDCLPPEWLSPDSDESSKGDDDDESSEDDEDENENDEDEDDHDHDHDDDLTTDWTDSEASKTDEEDVDQ</sequence>
<dbReference type="InterPro" id="IPR032675">
    <property type="entry name" value="LRR_dom_sf"/>
</dbReference>
<protein>
    <submittedName>
        <fullName evidence="2">Uncharacterized protein</fullName>
    </submittedName>
</protein>
<dbReference type="EMBL" id="MU167209">
    <property type="protein sequence ID" value="KAG0152143.1"/>
    <property type="molecule type" value="Genomic_DNA"/>
</dbReference>
<reference evidence="2" key="1">
    <citation type="submission" date="2013-11" db="EMBL/GenBank/DDBJ databases">
        <title>Genome sequence of the fusiform rust pathogen reveals effectors for host alternation and coevolution with pine.</title>
        <authorList>
            <consortium name="DOE Joint Genome Institute"/>
            <person name="Smith K."/>
            <person name="Pendleton A."/>
            <person name="Kubisiak T."/>
            <person name="Anderson C."/>
            <person name="Salamov A."/>
            <person name="Aerts A."/>
            <person name="Riley R."/>
            <person name="Clum A."/>
            <person name="Lindquist E."/>
            <person name="Ence D."/>
            <person name="Campbell M."/>
            <person name="Kronenberg Z."/>
            <person name="Feau N."/>
            <person name="Dhillon B."/>
            <person name="Hamelin R."/>
            <person name="Burleigh J."/>
            <person name="Smith J."/>
            <person name="Yandell M."/>
            <person name="Nelson C."/>
            <person name="Grigoriev I."/>
            <person name="Davis J."/>
        </authorList>
    </citation>
    <scope>NUCLEOTIDE SEQUENCE</scope>
    <source>
        <strain evidence="2">G11</strain>
    </source>
</reference>
<name>A0A9P6NTV7_9BASI</name>
<evidence type="ECO:0000313" key="3">
    <source>
        <dbReference type="Proteomes" id="UP000886653"/>
    </source>
</evidence>
<dbReference type="OrthoDB" id="10684377at2759"/>
<evidence type="ECO:0000256" key="1">
    <source>
        <dbReference type="SAM" id="MobiDB-lite"/>
    </source>
</evidence>
<feature type="compositionally biased region" description="Acidic residues" evidence="1">
    <location>
        <begin position="561"/>
        <end position="583"/>
    </location>
</feature>
<dbReference type="SUPFAM" id="SSF52047">
    <property type="entry name" value="RNI-like"/>
    <property type="match status" value="1"/>
</dbReference>
<dbReference type="Proteomes" id="UP000886653">
    <property type="component" value="Unassembled WGS sequence"/>
</dbReference>
<dbReference type="AlphaFoldDB" id="A0A9P6NTV7"/>
<proteinExistence type="predicted"/>
<evidence type="ECO:0000313" key="2">
    <source>
        <dbReference type="EMBL" id="KAG0152143.1"/>
    </source>
</evidence>
<gene>
    <name evidence="2" type="ORF">CROQUDRAFT_85871</name>
</gene>
<accession>A0A9P6NTV7</accession>